<sequence length="209" mass="23828">MKLSLEEGTFAVHETRQILKNYLNGTDYSISNAPKIFSETRGVFISLYTQSDNNLRGCIGIPEPVMPLKDALKEAAISAAVHDPRFTPITRDELKKIDIEVSILTHPQLLDVENPMEYIKKMSIGKHGLIIEFGTYRGLLLPQIAKEYNWSKKQYLSNLCTKAGMHPTAWLEYDVNIYSFEAQIFRELKPEGMVTERLDFRGCGLDKKL</sequence>
<dbReference type="Gene3D" id="3.30.700.20">
    <property type="entry name" value="Hypothetical protein ph0010, domain 1"/>
    <property type="match status" value="1"/>
</dbReference>
<dbReference type="OrthoDB" id="25187at2157"/>
<evidence type="ECO:0000313" key="4">
    <source>
        <dbReference type="Proteomes" id="UP000740329"/>
    </source>
</evidence>
<dbReference type="InterPro" id="IPR023472">
    <property type="entry name" value="Uncharacterised_MJ0810"/>
</dbReference>
<name>A0A8J7USX2_METVO</name>
<dbReference type="InterPro" id="IPR036071">
    <property type="entry name" value="AMMECR1_dom_sf"/>
</dbReference>
<dbReference type="HAMAP" id="MF_00645">
    <property type="entry name" value="AMMECR1"/>
    <property type="match status" value="1"/>
</dbReference>
<dbReference type="SUPFAM" id="SSF143447">
    <property type="entry name" value="AMMECR1-like"/>
    <property type="match status" value="1"/>
</dbReference>
<dbReference type="PANTHER" id="PTHR13016:SF0">
    <property type="entry name" value="AMME SYNDROME CANDIDATE GENE 1 PROTEIN"/>
    <property type="match status" value="1"/>
</dbReference>
<protein>
    <recommendedName>
        <fullName evidence="1">Protein J3E07_000482</fullName>
    </recommendedName>
</protein>
<evidence type="ECO:0000256" key="1">
    <source>
        <dbReference type="HAMAP-Rule" id="MF_00645"/>
    </source>
</evidence>
<dbReference type="NCBIfam" id="TIGR04335">
    <property type="entry name" value="AmmeMemoSam_A"/>
    <property type="match status" value="1"/>
</dbReference>
<evidence type="ECO:0000259" key="2">
    <source>
        <dbReference type="PROSITE" id="PS51112"/>
    </source>
</evidence>
<comment type="caution">
    <text evidence="3">The sequence shown here is derived from an EMBL/GenBank/DDBJ whole genome shotgun (WGS) entry which is preliminary data.</text>
</comment>
<dbReference type="Pfam" id="PF01871">
    <property type="entry name" value="AMMECR1"/>
    <property type="match status" value="1"/>
</dbReference>
<accession>A0A8J7USX2</accession>
<feature type="domain" description="AMMECR1" evidence="2">
    <location>
        <begin position="6"/>
        <end position="196"/>
    </location>
</feature>
<dbReference type="RefSeq" id="WP_209590550.1">
    <property type="nucleotide sequence ID" value="NZ_JAGGMU010000001.1"/>
</dbReference>
<reference evidence="3" key="1">
    <citation type="submission" date="2021-03" db="EMBL/GenBank/DDBJ databases">
        <title>Genomic Encyclopedia of Type Strains, Phase IV (KMG-V): Genome sequencing to study the core and pangenomes of soil and plant-associated prokaryotes.</title>
        <authorList>
            <person name="Whitman W."/>
        </authorList>
    </citation>
    <scope>NUCLEOTIDE SEQUENCE</scope>
    <source>
        <strain evidence="3">C4</strain>
    </source>
</reference>
<proteinExistence type="inferred from homology"/>
<gene>
    <name evidence="3" type="ORF">J3E07_000482</name>
</gene>
<dbReference type="InterPro" id="IPR027485">
    <property type="entry name" value="AMMECR1_N"/>
</dbReference>
<dbReference type="Proteomes" id="UP000740329">
    <property type="component" value="Unassembled WGS sequence"/>
</dbReference>
<dbReference type="AlphaFoldDB" id="A0A8J7USX2"/>
<organism evidence="3 4">
    <name type="scientific">Methanococcus voltae</name>
    <dbReference type="NCBI Taxonomy" id="2188"/>
    <lineage>
        <taxon>Archaea</taxon>
        <taxon>Methanobacteriati</taxon>
        <taxon>Methanobacteriota</taxon>
        <taxon>Methanomada group</taxon>
        <taxon>Methanococci</taxon>
        <taxon>Methanococcales</taxon>
        <taxon>Methanococcaceae</taxon>
        <taxon>Methanococcus</taxon>
    </lineage>
</organism>
<dbReference type="Gene3D" id="3.30.1490.150">
    <property type="entry name" value="Hypothetical protein ph0010, domain 2"/>
    <property type="match status" value="1"/>
</dbReference>
<dbReference type="PANTHER" id="PTHR13016">
    <property type="entry name" value="AMMECR1 HOMOLOG"/>
    <property type="match status" value="1"/>
</dbReference>
<evidence type="ECO:0000313" key="3">
    <source>
        <dbReference type="EMBL" id="MBP2201084.1"/>
    </source>
</evidence>
<dbReference type="InterPro" id="IPR002733">
    <property type="entry name" value="AMMECR1_domain"/>
</dbReference>
<dbReference type="EMBL" id="JAGGMV010000001">
    <property type="protein sequence ID" value="MBP2201084.1"/>
    <property type="molecule type" value="Genomic_DNA"/>
</dbReference>
<dbReference type="InterPro" id="IPR027623">
    <property type="entry name" value="AmmeMemoSam_A"/>
</dbReference>
<dbReference type="PROSITE" id="PS51112">
    <property type="entry name" value="AMMECR1"/>
    <property type="match status" value="1"/>
</dbReference>
<dbReference type="NCBIfam" id="TIGR00296">
    <property type="entry name" value="TIGR00296 family protein"/>
    <property type="match status" value="1"/>
</dbReference>
<dbReference type="InterPro" id="IPR023473">
    <property type="entry name" value="AMMECR1"/>
</dbReference>